<keyword evidence="2" id="KW-0479">Metal-binding</keyword>
<dbReference type="Gene3D" id="2.60.120.590">
    <property type="entry name" value="Alpha-ketoglutarate-dependent dioxygenase AlkB-like"/>
    <property type="match status" value="1"/>
</dbReference>
<feature type="region of interest" description="Disordered" evidence="8">
    <location>
        <begin position="66"/>
        <end position="115"/>
    </location>
</feature>
<evidence type="ECO:0000256" key="2">
    <source>
        <dbReference type="ARBA" id="ARBA00022723"/>
    </source>
</evidence>
<dbReference type="PANTHER" id="PTHR31212">
    <property type="entry name" value="ALPHA-KETOGLUTARATE-DEPENDENT DIOXYGENASE ALKB HOMOLOG 3"/>
    <property type="match status" value="1"/>
</dbReference>
<dbReference type="InterPro" id="IPR032854">
    <property type="entry name" value="ALKBH3"/>
</dbReference>
<evidence type="ECO:0000256" key="8">
    <source>
        <dbReference type="SAM" id="MobiDB-lite"/>
    </source>
</evidence>
<dbReference type="InterPro" id="IPR027450">
    <property type="entry name" value="AlkB-like"/>
</dbReference>
<proteinExistence type="inferred from homology"/>
<keyword evidence="3 7" id="KW-0227">DNA damage</keyword>
<dbReference type="SUPFAM" id="SSF51197">
    <property type="entry name" value="Clavaminate synthase-like"/>
    <property type="match status" value="1"/>
</dbReference>
<evidence type="ECO:0000256" key="1">
    <source>
        <dbReference type="ARBA" id="ARBA00007879"/>
    </source>
</evidence>
<feature type="domain" description="Fe2OG dioxygenase" evidence="9">
    <location>
        <begin position="273"/>
        <end position="423"/>
    </location>
</feature>
<keyword evidence="12" id="KW-1185">Reference proteome</keyword>
<comment type="caution">
    <text evidence="11">The sequence shown here is derived from an EMBL/GenBank/DDBJ whole genome shotgun (WGS) entry which is preliminary data.</text>
</comment>
<dbReference type="InterPro" id="IPR005123">
    <property type="entry name" value="Oxoglu/Fe-dep_dioxygenase_dom"/>
</dbReference>
<evidence type="ECO:0000256" key="5">
    <source>
        <dbReference type="ARBA" id="ARBA00022833"/>
    </source>
</evidence>
<evidence type="ECO:0000313" key="11">
    <source>
        <dbReference type="EMBL" id="CAL5225865.1"/>
    </source>
</evidence>
<evidence type="ECO:0000259" key="10">
    <source>
        <dbReference type="PROSITE" id="PS51908"/>
    </source>
</evidence>
<dbReference type="Proteomes" id="UP001497392">
    <property type="component" value="Unassembled WGS sequence"/>
</dbReference>
<evidence type="ECO:0000256" key="6">
    <source>
        <dbReference type="ARBA" id="ARBA00023204"/>
    </source>
</evidence>
<evidence type="ECO:0000256" key="3">
    <source>
        <dbReference type="ARBA" id="ARBA00022763"/>
    </source>
</evidence>
<comment type="similarity">
    <text evidence="1">Belongs to the alkB family.</text>
</comment>
<organism evidence="11 12">
    <name type="scientific">Coccomyxa viridis</name>
    <dbReference type="NCBI Taxonomy" id="1274662"/>
    <lineage>
        <taxon>Eukaryota</taxon>
        <taxon>Viridiplantae</taxon>
        <taxon>Chlorophyta</taxon>
        <taxon>core chlorophytes</taxon>
        <taxon>Trebouxiophyceae</taxon>
        <taxon>Trebouxiophyceae incertae sedis</taxon>
        <taxon>Coccomyxaceae</taxon>
        <taxon>Coccomyxa</taxon>
    </lineage>
</organism>
<evidence type="ECO:0000256" key="4">
    <source>
        <dbReference type="ARBA" id="ARBA00022771"/>
    </source>
</evidence>
<dbReference type="PROSITE" id="PS51908">
    <property type="entry name" value="ZF_UBZ4"/>
    <property type="match status" value="1"/>
</dbReference>
<gene>
    <name evidence="11" type="primary">g8649</name>
    <name evidence="11" type="ORF">VP750_LOCUS7771</name>
</gene>
<dbReference type="PROSITE" id="PS51471">
    <property type="entry name" value="FE2OG_OXY"/>
    <property type="match status" value="1"/>
</dbReference>
<feature type="region of interest" description="Disordered" evidence="8">
    <location>
        <begin position="322"/>
        <end position="367"/>
    </location>
</feature>
<evidence type="ECO:0000259" key="9">
    <source>
        <dbReference type="PROSITE" id="PS51471"/>
    </source>
</evidence>
<accession>A0ABP1G3A0</accession>
<feature type="compositionally biased region" description="Polar residues" evidence="8">
    <location>
        <begin position="93"/>
        <end position="115"/>
    </location>
</feature>
<name>A0ABP1G3A0_9CHLO</name>
<protein>
    <submittedName>
        <fullName evidence="11">G8649 protein</fullName>
    </submittedName>
</protein>
<dbReference type="Pfam" id="PF13532">
    <property type="entry name" value="2OG-FeII_Oxy_2"/>
    <property type="match status" value="1"/>
</dbReference>
<keyword evidence="6 7" id="KW-0234">DNA repair</keyword>
<dbReference type="InterPro" id="IPR006642">
    <property type="entry name" value="Rad18_UBZ4"/>
</dbReference>
<evidence type="ECO:0000256" key="7">
    <source>
        <dbReference type="PROSITE-ProRule" id="PRU01256"/>
    </source>
</evidence>
<dbReference type="InterPro" id="IPR037151">
    <property type="entry name" value="AlkB-like_sf"/>
</dbReference>
<feature type="domain" description="UBZ4-type" evidence="10">
    <location>
        <begin position="44"/>
        <end position="72"/>
    </location>
</feature>
<dbReference type="SMART" id="SM00734">
    <property type="entry name" value="ZnF_Rad18"/>
    <property type="match status" value="1"/>
</dbReference>
<dbReference type="EMBL" id="CAXHTA020000015">
    <property type="protein sequence ID" value="CAL5225865.1"/>
    <property type="molecule type" value="Genomic_DNA"/>
</dbReference>
<reference evidence="11 12" key="1">
    <citation type="submission" date="2024-06" db="EMBL/GenBank/DDBJ databases">
        <authorList>
            <person name="Kraege A."/>
            <person name="Thomma B."/>
        </authorList>
    </citation>
    <scope>NUCLEOTIDE SEQUENCE [LARGE SCALE GENOMIC DNA]</scope>
</reference>
<evidence type="ECO:0000313" key="12">
    <source>
        <dbReference type="Proteomes" id="UP001497392"/>
    </source>
</evidence>
<sequence length="509" mass="56101">MQESVVRVGIENLAPTHVAGMPLKRKLSVGPAHVPVQASEGSRFVHCPICLQRVAHYLINSHLDDECGKSTSSPADVQAVKPGCLKEPKSLERSSQQLEITDASGETPQSAYPSTQAAAQLQSVQQTQAWWDQRSRPLAYIRRRQKGHQQPLSDEELRQATPCELVRNVLPADLAEELLVLLLAESPTWHRGQWVLFGKTHAAPRTSCYYSLEPEGEETQETDDFRDVSKKVDRREALVTLRKAADIINATTQKLQARVQDDLSARDRESPWRCSYALANMYRDGAEATGAHADRITPLGKRPVIASLSIGATRIFRLKRANGAPEESHPASGKAAEHEQSTPEPDLAEGPGERAAASPRSAGQTGQLGQVDSVDLHLEHNTLVIMWPPCQEEWRHEVPRSKSVKPHPVSGLARINLTFRRLDAQSAARAPSCRCGQKAVLKAALGKRKPPQHLQRKLRPGQHAYYWCCDNTQSGACGYWKWDEEVSGGQPCREQPQSGCGGAAAIQVF</sequence>
<keyword evidence="5" id="KW-0862">Zinc</keyword>
<dbReference type="PANTHER" id="PTHR31212:SF4">
    <property type="entry name" value="ALPHA-KETOGLUTARATE-DEPENDENT DIOXYGENASE ALKB HOMOLOG 3"/>
    <property type="match status" value="1"/>
</dbReference>
<keyword evidence="4 7" id="KW-0863">Zinc-finger</keyword>